<organism evidence="1 2">
    <name type="scientific">Aquicoccus porphyridii</name>
    <dbReference type="NCBI Taxonomy" id="1852029"/>
    <lineage>
        <taxon>Bacteria</taxon>
        <taxon>Pseudomonadati</taxon>
        <taxon>Pseudomonadota</taxon>
        <taxon>Alphaproteobacteria</taxon>
        <taxon>Rhodobacterales</taxon>
        <taxon>Paracoccaceae</taxon>
        <taxon>Aquicoccus</taxon>
    </lineage>
</organism>
<evidence type="ECO:0000313" key="2">
    <source>
        <dbReference type="Proteomes" id="UP000325291"/>
    </source>
</evidence>
<protein>
    <submittedName>
        <fullName evidence="1">Uncharacterized protein</fullName>
    </submittedName>
</protein>
<reference evidence="1 2" key="1">
    <citation type="submission" date="2019-07" db="EMBL/GenBank/DDBJ databases">
        <title>Aquicoccus porphyridii gen. nov., sp. nov., isolated from a small marine red alga, Porphyridium marinum.</title>
        <authorList>
            <person name="Liu L."/>
        </authorList>
    </citation>
    <scope>NUCLEOTIDE SEQUENCE [LARGE SCALE GENOMIC DNA]</scope>
    <source>
        <strain evidence="1 2">L1 8-17</strain>
    </source>
</reference>
<keyword evidence="2" id="KW-1185">Reference proteome</keyword>
<dbReference type="Proteomes" id="UP000325291">
    <property type="component" value="Unassembled WGS sequence"/>
</dbReference>
<dbReference type="EMBL" id="VINQ01000006">
    <property type="protein sequence ID" value="KAA0916138.1"/>
    <property type="molecule type" value="Genomic_DNA"/>
</dbReference>
<comment type="caution">
    <text evidence="1">The sequence shown here is derived from an EMBL/GenBank/DDBJ whole genome shotgun (WGS) entry which is preliminary data.</text>
</comment>
<evidence type="ECO:0000313" key="1">
    <source>
        <dbReference type="EMBL" id="KAA0916138.1"/>
    </source>
</evidence>
<proteinExistence type="predicted"/>
<dbReference type="AlphaFoldDB" id="A0A5A9ZFT1"/>
<accession>A0A5A9ZFT1</accession>
<sequence>MMGISHLLESFDTANSERSQVISLTEVGLEENRLEAFEEGYKAGWDDAIKSQSDDKTQISQDFAQNLQQISFTYHEAQAEILKSLKPVLEEVAGVLLPDIARSNFGAHLLSEVTKLTDAATRHDIEIVVCPANIAALESILSQRDMSPIKLSSEDNLGEGQAYIRLNGIERHIDLDAAMNGIRAAIDGYYQQLETEAMKETGNAG</sequence>
<name>A0A5A9ZFT1_9RHOB</name>
<gene>
    <name evidence="1" type="ORF">FLO80_10445</name>
</gene>